<evidence type="ECO:0000313" key="2">
    <source>
        <dbReference type="Proteomes" id="UP000016223"/>
    </source>
</evidence>
<dbReference type="HOGENOM" id="CLU_2169986_0_0_4"/>
<dbReference type="EMBL" id="CP003912">
    <property type="protein sequence ID" value="AGU53742.1"/>
    <property type="molecule type" value="Genomic_DNA"/>
</dbReference>
<gene>
    <name evidence="1" type="ORF">VAPA_2c11880</name>
</gene>
<protein>
    <submittedName>
        <fullName evidence="1">Uncharacterized protein</fullName>
    </submittedName>
</protein>
<name>T1XLI8_VARPD</name>
<dbReference type="AlphaFoldDB" id="T1XLI8"/>
<sequence length="110" mass="12575">MHHLRRRSPEKWFSSDLLTLEQMPKSHSSSNNCSVGSPLRTNQRTGILLSLDGQRTGEQFKLPPDTRSFQEVGPGEYRLRSTGEVVVNPDFTVTFSIREQAKALAWIFRE</sequence>
<dbReference type="KEGG" id="vpd:VAPA_2c11880"/>
<reference evidence="1 2" key="1">
    <citation type="submission" date="2012-10" db="EMBL/GenBank/DDBJ databases">
        <title>Genome sequence of Variovorax paradoxus B4.</title>
        <authorList>
            <person name="Schuldes J."/>
            <person name="Brandt U."/>
            <person name="Hiessl S."/>
            <person name="Wuebbeler J.H."/>
            <person name="Thuermer A."/>
            <person name="Steinbuechel A."/>
            <person name="Daniel R."/>
        </authorList>
    </citation>
    <scope>NUCLEOTIDE SEQUENCE [LARGE SCALE GENOMIC DNA]</scope>
    <source>
        <strain evidence="1 2">B4</strain>
    </source>
</reference>
<evidence type="ECO:0000313" key="1">
    <source>
        <dbReference type="EMBL" id="AGU53742.1"/>
    </source>
</evidence>
<organism evidence="1 2">
    <name type="scientific">Variovorax paradoxus B4</name>
    <dbReference type="NCBI Taxonomy" id="1246301"/>
    <lineage>
        <taxon>Bacteria</taxon>
        <taxon>Pseudomonadati</taxon>
        <taxon>Pseudomonadota</taxon>
        <taxon>Betaproteobacteria</taxon>
        <taxon>Burkholderiales</taxon>
        <taxon>Comamonadaceae</taxon>
        <taxon>Variovorax</taxon>
    </lineage>
</organism>
<proteinExistence type="predicted"/>
<accession>T1XLI8</accession>
<dbReference type="Proteomes" id="UP000016223">
    <property type="component" value="Chromosome 2"/>
</dbReference>